<proteinExistence type="predicted"/>
<organism evidence="3 4">
    <name type="scientific">Candidatus Kaiserbacteria bacterium RIFCSPHIGHO2_01_FULL_49_13</name>
    <dbReference type="NCBI Taxonomy" id="1798477"/>
    <lineage>
        <taxon>Bacteria</taxon>
        <taxon>Candidatus Kaiseribacteriota</taxon>
    </lineage>
</organism>
<evidence type="ECO:0000313" key="3">
    <source>
        <dbReference type="EMBL" id="OGG47264.1"/>
    </source>
</evidence>
<keyword evidence="1" id="KW-1133">Transmembrane helix</keyword>
<comment type="caution">
    <text evidence="3">The sequence shown here is derived from an EMBL/GenBank/DDBJ whole genome shotgun (WGS) entry which is preliminary data.</text>
</comment>
<name>A0A1F6CDJ7_9BACT</name>
<feature type="transmembrane region" description="Helical" evidence="1">
    <location>
        <begin position="187"/>
        <end position="208"/>
    </location>
</feature>
<gene>
    <name evidence="3" type="ORF">A2671_01855</name>
</gene>
<dbReference type="AlphaFoldDB" id="A0A1F6CDJ7"/>
<protein>
    <recommendedName>
        <fullName evidence="2">Band 7 domain-containing protein</fullName>
    </recommendedName>
</protein>
<evidence type="ECO:0000313" key="4">
    <source>
        <dbReference type="Proteomes" id="UP000178344"/>
    </source>
</evidence>
<dbReference type="EMBL" id="MFKQ01000017">
    <property type="protein sequence ID" value="OGG47264.1"/>
    <property type="molecule type" value="Genomic_DNA"/>
</dbReference>
<evidence type="ECO:0000256" key="1">
    <source>
        <dbReference type="SAM" id="Phobius"/>
    </source>
</evidence>
<accession>A0A1F6CDJ7</accession>
<dbReference type="Pfam" id="PF01145">
    <property type="entry name" value="Band_7"/>
    <property type="match status" value="1"/>
</dbReference>
<evidence type="ECO:0000259" key="2">
    <source>
        <dbReference type="Pfam" id="PF01145"/>
    </source>
</evidence>
<feature type="domain" description="Band 7" evidence="2">
    <location>
        <begin position="348"/>
        <end position="469"/>
    </location>
</feature>
<dbReference type="InterPro" id="IPR001107">
    <property type="entry name" value="Band_7"/>
</dbReference>
<dbReference type="Proteomes" id="UP000178344">
    <property type="component" value="Unassembled WGS sequence"/>
</dbReference>
<keyword evidence="1" id="KW-0812">Transmembrane</keyword>
<sequence length="568" mass="62917">MKDTLLLIALVILIVSAPLWPGKVEWIKSKVAPVAARLNLKRRTLMGNLWRGIRRYPGEGALFILLILAGTAFLVVGPLKGWHWYSYTGLAFLSFAAAYIHYKWGLGPAIHVILSAFRGQPTTSEEEEIPNELPKKPLRPENLTKWRDIAKWDLIDRKTALESEVGGLLAQLKKDAHDEPSLYPRPWIYAMVIGLYLGVQIALAWVIWSHFSHVSIGGIPVDLRYTVLVLQMLHFALSWRSVEVDALAGIDFFGRPALLPEPGPILVPRGLLRLSREARPYQDIRFPGDPNKIWRVSSKKQDETPGGDMPPLEQQKEHVVRPIIALTGEPRGVVEVQRGEERNPLERQLAVEFAYFARYRLSTLHGGIFRIHRNVGRTDIHGRIKDLLREQGDTELRSILSSQTAATVIENWDLIKEVLTLKFTVVVMRWGVDMHQGSLVDMNPSHETNEAQARVARADFDRMSTIIAADAESQATIKKGGGLAEAERLRLFAQAAGIKKIMGDTGVSGETVFAAETAKDALKNADTVVVGASSGMADLIGLVEAGKKLFKPKPPATGEGDQPQGGTP</sequence>
<keyword evidence="1" id="KW-0472">Membrane</keyword>
<feature type="transmembrane region" description="Helical" evidence="1">
    <location>
        <begin position="60"/>
        <end position="77"/>
    </location>
</feature>
<reference evidence="3 4" key="1">
    <citation type="journal article" date="2016" name="Nat. Commun.">
        <title>Thousands of microbial genomes shed light on interconnected biogeochemical processes in an aquifer system.</title>
        <authorList>
            <person name="Anantharaman K."/>
            <person name="Brown C.T."/>
            <person name="Hug L.A."/>
            <person name="Sharon I."/>
            <person name="Castelle C.J."/>
            <person name="Probst A.J."/>
            <person name="Thomas B.C."/>
            <person name="Singh A."/>
            <person name="Wilkins M.J."/>
            <person name="Karaoz U."/>
            <person name="Brodie E.L."/>
            <person name="Williams K.H."/>
            <person name="Hubbard S.S."/>
            <person name="Banfield J.F."/>
        </authorList>
    </citation>
    <scope>NUCLEOTIDE SEQUENCE [LARGE SCALE GENOMIC DNA]</scope>
</reference>